<gene>
    <name evidence="9" type="ORF">CINCED_3A007097</name>
</gene>
<proteinExistence type="inferred from homology"/>
<evidence type="ECO:0000256" key="2">
    <source>
        <dbReference type="ARBA" id="ARBA00004138"/>
    </source>
</evidence>
<evidence type="ECO:0000256" key="8">
    <source>
        <dbReference type="ARBA" id="ARBA00024433"/>
    </source>
</evidence>
<dbReference type="InterPro" id="IPR025875">
    <property type="entry name" value="Leu-rich_rpt_4"/>
</dbReference>
<evidence type="ECO:0000256" key="7">
    <source>
        <dbReference type="ARBA" id="ARBA00023273"/>
    </source>
</evidence>
<keyword evidence="7" id="KW-0966">Cell projection</keyword>
<evidence type="ECO:0000256" key="4">
    <source>
        <dbReference type="ARBA" id="ARBA00022614"/>
    </source>
</evidence>
<keyword evidence="10" id="KW-1185">Reference proteome</keyword>
<name>A0A5E4M9R9_9HEMI</name>
<evidence type="ECO:0000313" key="9">
    <source>
        <dbReference type="EMBL" id="VVC28808.1"/>
    </source>
</evidence>
<keyword evidence="6" id="KW-0969">Cilium</keyword>
<keyword evidence="5" id="KW-0677">Repeat</keyword>
<dbReference type="AlphaFoldDB" id="A0A5E4M9R9"/>
<dbReference type="Proteomes" id="UP000325440">
    <property type="component" value="Unassembled WGS sequence"/>
</dbReference>
<evidence type="ECO:0000256" key="1">
    <source>
        <dbReference type="ARBA" id="ARBA00003843"/>
    </source>
</evidence>
<comment type="similarity">
    <text evidence="3">Belongs to the DNAAF1 family.</text>
</comment>
<dbReference type="GO" id="GO:0005929">
    <property type="term" value="C:cilium"/>
    <property type="evidence" value="ECO:0007669"/>
    <property type="project" value="UniProtKB-SubCell"/>
</dbReference>
<dbReference type="InterPro" id="IPR001611">
    <property type="entry name" value="Leu-rich_rpt"/>
</dbReference>
<dbReference type="Gene3D" id="3.80.10.10">
    <property type="entry name" value="Ribonuclease Inhibitor"/>
    <property type="match status" value="3"/>
</dbReference>
<dbReference type="SUPFAM" id="SSF52058">
    <property type="entry name" value="L domain-like"/>
    <property type="match status" value="1"/>
</dbReference>
<keyword evidence="4" id="KW-0433">Leucine-rich repeat</keyword>
<reference evidence="9 10" key="1">
    <citation type="submission" date="2019-08" db="EMBL/GenBank/DDBJ databases">
        <authorList>
            <person name="Alioto T."/>
            <person name="Alioto T."/>
            <person name="Gomez Garrido J."/>
        </authorList>
    </citation>
    <scope>NUCLEOTIDE SEQUENCE [LARGE SCALE GENOMIC DNA]</scope>
</reference>
<protein>
    <recommendedName>
        <fullName evidence="8">Dynein axonemal assembly factor 1 homolog</fullName>
    </recommendedName>
</protein>
<evidence type="ECO:0000256" key="5">
    <source>
        <dbReference type="ARBA" id="ARBA00022737"/>
    </source>
</evidence>
<dbReference type="PANTHER" id="PTHR45973">
    <property type="entry name" value="PROTEIN PHOSPHATASE 1 REGULATORY SUBUNIT SDS22-RELATED"/>
    <property type="match status" value="1"/>
</dbReference>
<dbReference type="OrthoDB" id="27917at2759"/>
<organism evidence="9 10">
    <name type="scientific">Cinara cedri</name>
    <dbReference type="NCBI Taxonomy" id="506608"/>
    <lineage>
        <taxon>Eukaryota</taxon>
        <taxon>Metazoa</taxon>
        <taxon>Ecdysozoa</taxon>
        <taxon>Arthropoda</taxon>
        <taxon>Hexapoda</taxon>
        <taxon>Insecta</taxon>
        <taxon>Pterygota</taxon>
        <taxon>Neoptera</taxon>
        <taxon>Paraneoptera</taxon>
        <taxon>Hemiptera</taxon>
        <taxon>Sternorrhyncha</taxon>
        <taxon>Aphidomorpha</taxon>
        <taxon>Aphidoidea</taxon>
        <taxon>Aphididae</taxon>
        <taxon>Lachninae</taxon>
        <taxon>Cinara</taxon>
    </lineage>
</organism>
<dbReference type="InterPro" id="IPR050576">
    <property type="entry name" value="Cilia_flagella_integrity"/>
</dbReference>
<evidence type="ECO:0000313" key="10">
    <source>
        <dbReference type="Proteomes" id="UP000325440"/>
    </source>
</evidence>
<dbReference type="InterPro" id="IPR003591">
    <property type="entry name" value="Leu-rich_rpt_typical-subtyp"/>
</dbReference>
<dbReference type="SMART" id="SM00369">
    <property type="entry name" value="LRR_TYP"/>
    <property type="match status" value="5"/>
</dbReference>
<dbReference type="InterPro" id="IPR032675">
    <property type="entry name" value="LRR_dom_sf"/>
</dbReference>
<evidence type="ECO:0000256" key="3">
    <source>
        <dbReference type="ARBA" id="ARBA00006453"/>
    </source>
</evidence>
<dbReference type="PROSITE" id="PS51450">
    <property type="entry name" value="LRR"/>
    <property type="match status" value="6"/>
</dbReference>
<dbReference type="PANTHER" id="PTHR45973:SF9">
    <property type="entry name" value="LEUCINE-RICH REPEAT-CONTAINING PROTEIN 46"/>
    <property type="match status" value="1"/>
</dbReference>
<comment type="subcellular location">
    <subcellularLocation>
        <location evidence="2">Cell projection</location>
        <location evidence="2">Cilium</location>
    </subcellularLocation>
</comment>
<accession>A0A5E4M9R9</accession>
<comment type="function">
    <text evidence="1">Cilium-specific protein required for cilia structures.</text>
</comment>
<dbReference type="SMART" id="SM00365">
    <property type="entry name" value="LRR_SD22"/>
    <property type="match status" value="7"/>
</dbReference>
<sequence length="348" mass="41067">MQQSERTFEQTINVVYNHVVQYLDFKDIISLIAALNIKNIKFNYDTIVINSQYQEKYLKNNKKHFNYSGIVMSNFRLKSHNLNFNKTVKYIKLKSNYFEKFPQFNKLPNLQRLELTCSHFTTIPKKLPPNIQYLDLSFNILSEIKNLDNLSKLVKLDLTYNIDLAEINNLDNLTNLAEINLSDNCIRSIKGLDNLINLRKLILSNNKITKLQCLDKLINLKELILIGNRITKIENLKLPELNYLDLSVNKIETIQNLHECPKLKKLRMCYNNIETIENLQYNTLIEHLDLFMNEINNINGIFCLKNLNILVMDYNPITNEDVEKIREHFVNLDSRYIPIPRNWDPINN</sequence>
<dbReference type="EMBL" id="CABPRJ010000484">
    <property type="protein sequence ID" value="VVC28808.1"/>
    <property type="molecule type" value="Genomic_DNA"/>
</dbReference>
<evidence type="ECO:0000256" key="6">
    <source>
        <dbReference type="ARBA" id="ARBA00023069"/>
    </source>
</evidence>
<dbReference type="Pfam" id="PF12799">
    <property type="entry name" value="LRR_4"/>
    <property type="match status" value="2"/>
</dbReference>